<dbReference type="InterPro" id="IPR007324">
    <property type="entry name" value="Sugar-bd_dom_put"/>
</dbReference>
<dbReference type="RefSeq" id="WP_216438503.1">
    <property type="nucleotide sequence ID" value="NZ_JAHLQF010000002.1"/>
</dbReference>
<keyword evidence="2" id="KW-0238">DNA-binding</keyword>
<keyword evidence="7" id="KW-1185">Reference proteome</keyword>
<name>A0ABS6EFL3_9CLOT</name>
<keyword evidence="3" id="KW-0804">Transcription</keyword>
<feature type="domain" description="Sugar-binding" evidence="4">
    <location>
        <begin position="61"/>
        <end position="309"/>
    </location>
</feature>
<dbReference type="PANTHER" id="PTHR34294:SF1">
    <property type="entry name" value="TRANSCRIPTIONAL REGULATOR LSRR"/>
    <property type="match status" value="1"/>
</dbReference>
<organism evidence="6 7">
    <name type="scientific">Clostridium mobile</name>
    <dbReference type="NCBI Taxonomy" id="2841512"/>
    <lineage>
        <taxon>Bacteria</taxon>
        <taxon>Bacillati</taxon>
        <taxon>Bacillota</taxon>
        <taxon>Clostridia</taxon>
        <taxon>Eubacteriales</taxon>
        <taxon>Clostridiaceae</taxon>
        <taxon>Clostridium</taxon>
    </lineage>
</organism>
<reference evidence="6 7" key="1">
    <citation type="submission" date="2021-06" db="EMBL/GenBank/DDBJ databases">
        <authorList>
            <person name="Sun Q."/>
            <person name="Li D."/>
        </authorList>
    </citation>
    <scope>NUCLEOTIDE SEQUENCE [LARGE SCALE GENOMIC DNA]</scope>
    <source>
        <strain evidence="6 7">MSJ-11</strain>
    </source>
</reference>
<evidence type="ECO:0000313" key="7">
    <source>
        <dbReference type="Proteomes" id="UP000726170"/>
    </source>
</evidence>
<evidence type="ECO:0000256" key="3">
    <source>
        <dbReference type="ARBA" id="ARBA00023163"/>
    </source>
</evidence>
<feature type="domain" description="RNA polymerase sigma-70 region 4" evidence="5">
    <location>
        <begin position="15"/>
        <end position="46"/>
    </location>
</feature>
<comment type="caution">
    <text evidence="6">The sequence shown here is derived from an EMBL/GenBank/DDBJ whole genome shotgun (WGS) entry which is preliminary data.</text>
</comment>
<dbReference type="PANTHER" id="PTHR34294">
    <property type="entry name" value="TRANSCRIPTIONAL REGULATOR-RELATED"/>
    <property type="match status" value="1"/>
</dbReference>
<proteinExistence type="predicted"/>
<dbReference type="Proteomes" id="UP000726170">
    <property type="component" value="Unassembled WGS sequence"/>
</dbReference>
<dbReference type="Pfam" id="PF04198">
    <property type="entry name" value="Sugar-bind"/>
    <property type="match status" value="1"/>
</dbReference>
<evidence type="ECO:0000259" key="5">
    <source>
        <dbReference type="Pfam" id="PF04545"/>
    </source>
</evidence>
<evidence type="ECO:0000256" key="1">
    <source>
        <dbReference type="ARBA" id="ARBA00023015"/>
    </source>
</evidence>
<dbReference type="InterPro" id="IPR051054">
    <property type="entry name" value="SorC_transcr_regulators"/>
</dbReference>
<gene>
    <name evidence="6" type="ORF">KQI86_06660</name>
</gene>
<evidence type="ECO:0000259" key="4">
    <source>
        <dbReference type="Pfam" id="PF04198"/>
    </source>
</evidence>
<keyword evidence="1" id="KW-0805">Transcription regulation</keyword>
<accession>A0ABS6EFL3</accession>
<sequence length="311" mass="35103">MANYNNRELIKVAYYYYKKGLTQAEIAEKMVMSRQRVNRLLKKAINENIVQIQIIDIDKYNLELETKLEEKFNLTQSVVISAMDEKNITSSLGIAGAEYLEKLIVKDDVIGVTWGKTLSEVANRLSYNNKLEAPVVQLIGGMDIAFTALQPDEITRTIAEKLGGKPYLLYAPAIVENKETKSAIMSDKSLKTTFENMEQCNIIIAGIGELSTNNTLYKQTQFNEKYIEHLLSRQCVGDIGFRWYNENGEIVEHDYKDKTIGYDILENKSNALVIGIAGGESKYKAILGALKGNYLDVLITDSDMAKRLIEE</sequence>
<evidence type="ECO:0000256" key="2">
    <source>
        <dbReference type="ARBA" id="ARBA00023125"/>
    </source>
</evidence>
<protein>
    <submittedName>
        <fullName evidence="6">Sugar-binding transcriptional regulator</fullName>
    </submittedName>
</protein>
<dbReference type="EMBL" id="JAHLQF010000002">
    <property type="protein sequence ID" value="MBU5484006.1"/>
    <property type="molecule type" value="Genomic_DNA"/>
</dbReference>
<dbReference type="Pfam" id="PF04545">
    <property type="entry name" value="Sigma70_r4"/>
    <property type="match status" value="1"/>
</dbReference>
<evidence type="ECO:0000313" key="6">
    <source>
        <dbReference type="EMBL" id="MBU5484006.1"/>
    </source>
</evidence>
<dbReference type="InterPro" id="IPR007630">
    <property type="entry name" value="RNA_pol_sigma70_r4"/>
</dbReference>